<organism evidence="4 5">
    <name type="scientific">Fistulina hepatica ATCC 64428</name>
    <dbReference type="NCBI Taxonomy" id="1128425"/>
    <lineage>
        <taxon>Eukaryota</taxon>
        <taxon>Fungi</taxon>
        <taxon>Dikarya</taxon>
        <taxon>Basidiomycota</taxon>
        <taxon>Agaricomycotina</taxon>
        <taxon>Agaricomycetes</taxon>
        <taxon>Agaricomycetidae</taxon>
        <taxon>Agaricales</taxon>
        <taxon>Fistulinaceae</taxon>
        <taxon>Fistulina</taxon>
    </lineage>
</organism>
<dbReference type="Pfam" id="PF20411">
    <property type="entry name" value="DUF6697"/>
    <property type="match status" value="1"/>
</dbReference>
<evidence type="ECO:0000256" key="1">
    <source>
        <dbReference type="SAM" id="Coils"/>
    </source>
</evidence>
<gene>
    <name evidence="4" type="ORF">FISHEDRAFT_60324</name>
</gene>
<keyword evidence="5" id="KW-1185">Reference proteome</keyword>
<accession>A0A0D7A7Z2</accession>
<feature type="compositionally biased region" description="Pro residues" evidence="2">
    <location>
        <begin position="389"/>
        <end position="401"/>
    </location>
</feature>
<dbReference type="InterPro" id="IPR046520">
    <property type="entry name" value="DUF6697"/>
</dbReference>
<evidence type="ECO:0000256" key="2">
    <source>
        <dbReference type="SAM" id="MobiDB-lite"/>
    </source>
</evidence>
<evidence type="ECO:0000313" key="5">
    <source>
        <dbReference type="Proteomes" id="UP000054144"/>
    </source>
</evidence>
<protein>
    <recommendedName>
        <fullName evidence="3">DUF6697 domain-containing protein</fullName>
    </recommendedName>
</protein>
<dbReference type="AlphaFoldDB" id="A0A0D7A7Z2"/>
<feature type="compositionally biased region" description="Low complexity" evidence="2">
    <location>
        <begin position="402"/>
        <end position="416"/>
    </location>
</feature>
<sequence length="447" mass="48646">MEAPLPAAENQSVETSNGVDVKRIPSDFTSNAFNPIMVVPSQSPRAGNLSPVQAPTSMPASESSPFVYGESQVVMKMAMDLQQERARVLETLKARDYAVAQFTALAMALREATERIERLEAELQSRNDAQVSILEGTITGLREELETLKSKYDAANLVYGDNQGCTIIRSVTTSEKPADIIAARNALLAELALPNEAPHDSLSPIVIPSPFTLHDFLANAVGPLKNFLSNYRALVQPTTAWCADREEHGYFLVPVIKYFFYNKDGSWYYAGTYKAFRFPDLTVKEWARLSDEASPAPSCSAMSLLVKETIAGRKNTSPQHFFEARELYAAGALRVACIGLQCVGFNKEMHRLLLDHAATYGRAKYSRPSTAQGRPASAQGRPTSGVASSPPPWNPCAPSPWNPVSTSTPTTPWTTSPVNGVLGDVINSFKNMNIKPGVLENSNAVAT</sequence>
<keyword evidence="1" id="KW-0175">Coiled coil</keyword>
<evidence type="ECO:0000259" key="3">
    <source>
        <dbReference type="Pfam" id="PF20411"/>
    </source>
</evidence>
<dbReference type="OrthoDB" id="3219211at2759"/>
<dbReference type="EMBL" id="KN882029">
    <property type="protein sequence ID" value="KIY46494.1"/>
    <property type="molecule type" value="Genomic_DNA"/>
</dbReference>
<reference evidence="4 5" key="1">
    <citation type="journal article" date="2015" name="Fungal Genet. Biol.">
        <title>Evolution of novel wood decay mechanisms in Agaricales revealed by the genome sequences of Fistulina hepatica and Cylindrobasidium torrendii.</title>
        <authorList>
            <person name="Floudas D."/>
            <person name="Held B.W."/>
            <person name="Riley R."/>
            <person name="Nagy L.G."/>
            <person name="Koehler G."/>
            <person name="Ransdell A.S."/>
            <person name="Younus H."/>
            <person name="Chow J."/>
            <person name="Chiniquy J."/>
            <person name="Lipzen A."/>
            <person name="Tritt A."/>
            <person name="Sun H."/>
            <person name="Haridas S."/>
            <person name="LaButti K."/>
            <person name="Ohm R.A."/>
            <person name="Kues U."/>
            <person name="Blanchette R.A."/>
            <person name="Grigoriev I.V."/>
            <person name="Minto R.E."/>
            <person name="Hibbett D.S."/>
        </authorList>
    </citation>
    <scope>NUCLEOTIDE SEQUENCE [LARGE SCALE GENOMIC DNA]</scope>
    <source>
        <strain evidence="4 5">ATCC 64428</strain>
    </source>
</reference>
<feature type="coiled-coil region" evidence="1">
    <location>
        <begin position="102"/>
        <end position="158"/>
    </location>
</feature>
<feature type="region of interest" description="Disordered" evidence="2">
    <location>
        <begin position="44"/>
        <end position="63"/>
    </location>
</feature>
<feature type="region of interest" description="Disordered" evidence="2">
    <location>
        <begin position="364"/>
        <end position="416"/>
    </location>
</feature>
<proteinExistence type="predicted"/>
<feature type="domain" description="DUF6697" evidence="3">
    <location>
        <begin position="245"/>
        <end position="355"/>
    </location>
</feature>
<name>A0A0D7A7Z2_9AGAR</name>
<dbReference type="Proteomes" id="UP000054144">
    <property type="component" value="Unassembled WGS sequence"/>
</dbReference>
<evidence type="ECO:0000313" key="4">
    <source>
        <dbReference type="EMBL" id="KIY46494.1"/>
    </source>
</evidence>